<evidence type="ECO:0000259" key="7">
    <source>
        <dbReference type="Pfam" id="PF10035"/>
    </source>
</evidence>
<protein>
    <submittedName>
        <fullName evidence="8">Uncharacterized membrane-anchored protein YitT, contains DUF161 and DUF2179 domains</fullName>
    </submittedName>
</protein>
<feature type="transmembrane region" description="Helical" evidence="6">
    <location>
        <begin position="60"/>
        <end position="81"/>
    </location>
</feature>
<dbReference type="PANTHER" id="PTHR33545">
    <property type="entry name" value="UPF0750 MEMBRANE PROTEIN YITT-RELATED"/>
    <property type="match status" value="1"/>
</dbReference>
<dbReference type="EMBL" id="FRAD01000004">
    <property type="protein sequence ID" value="SHJ60332.1"/>
    <property type="molecule type" value="Genomic_DNA"/>
</dbReference>
<dbReference type="PANTHER" id="PTHR33545:SF5">
    <property type="entry name" value="UPF0750 MEMBRANE PROTEIN YITT"/>
    <property type="match status" value="1"/>
</dbReference>
<dbReference type="InterPro" id="IPR019264">
    <property type="entry name" value="DUF2179"/>
</dbReference>
<dbReference type="Proteomes" id="UP000183952">
    <property type="component" value="Unassembled WGS sequence"/>
</dbReference>
<keyword evidence="4 6" id="KW-1133">Transmembrane helix</keyword>
<evidence type="ECO:0000256" key="3">
    <source>
        <dbReference type="ARBA" id="ARBA00022692"/>
    </source>
</evidence>
<accession>A0A1M6KN38</accession>
<dbReference type="STRING" id="1121331.SAMN02745248_00533"/>
<evidence type="ECO:0000313" key="9">
    <source>
        <dbReference type="Proteomes" id="UP000183952"/>
    </source>
</evidence>
<organism evidence="8 9">
    <name type="scientific">Hathewaya proteolytica DSM 3090</name>
    <dbReference type="NCBI Taxonomy" id="1121331"/>
    <lineage>
        <taxon>Bacteria</taxon>
        <taxon>Bacillati</taxon>
        <taxon>Bacillota</taxon>
        <taxon>Clostridia</taxon>
        <taxon>Eubacteriales</taxon>
        <taxon>Clostridiaceae</taxon>
        <taxon>Hathewaya</taxon>
    </lineage>
</organism>
<feature type="transmembrane region" description="Helical" evidence="6">
    <location>
        <begin position="157"/>
        <end position="179"/>
    </location>
</feature>
<feature type="domain" description="DUF2179" evidence="7">
    <location>
        <begin position="232"/>
        <end position="286"/>
    </location>
</feature>
<dbReference type="InterPro" id="IPR003740">
    <property type="entry name" value="YitT"/>
</dbReference>
<keyword evidence="9" id="KW-1185">Reference proteome</keyword>
<gene>
    <name evidence="8" type="ORF">SAMN02745248_00533</name>
</gene>
<feature type="transmembrane region" description="Helical" evidence="6">
    <location>
        <begin position="118"/>
        <end position="137"/>
    </location>
</feature>
<name>A0A1M6KN38_9CLOT</name>
<dbReference type="AlphaFoldDB" id="A0A1M6KN38"/>
<evidence type="ECO:0000256" key="6">
    <source>
        <dbReference type="SAM" id="Phobius"/>
    </source>
</evidence>
<reference evidence="8 9" key="1">
    <citation type="submission" date="2016-11" db="EMBL/GenBank/DDBJ databases">
        <authorList>
            <person name="Jaros S."/>
            <person name="Januszkiewicz K."/>
            <person name="Wedrychowicz H."/>
        </authorList>
    </citation>
    <scope>NUCLEOTIDE SEQUENCE [LARGE SCALE GENOMIC DNA]</scope>
    <source>
        <strain evidence="8 9">DSM 3090</strain>
    </source>
</reference>
<dbReference type="Pfam" id="PF10035">
    <property type="entry name" value="DUF2179"/>
    <property type="match status" value="1"/>
</dbReference>
<dbReference type="CDD" id="cd16380">
    <property type="entry name" value="YitT_C"/>
    <property type="match status" value="1"/>
</dbReference>
<feature type="transmembrane region" description="Helical" evidence="6">
    <location>
        <begin position="20"/>
        <end position="40"/>
    </location>
</feature>
<evidence type="ECO:0000256" key="1">
    <source>
        <dbReference type="ARBA" id="ARBA00004651"/>
    </source>
</evidence>
<dbReference type="RefSeq" id="WP_072901999.1">
    <property type="nucleotide sequence ID" value="NZ_FRAD01000004.1"/>
</dbReference>
<evidence type="ECO:0000313" key="8">
    <source>
        <dbReference type="EMBL" id="SHJ60332.1"/>
    </source>
</evidence>
<dbReference type="GO" id="GO:0005886">
    <property type="term" value="C:plasma membrane"/>
    <property type="evidence" value="ECO:0007669"/>
    <property type="project" value="UniProtKB-SubCell"/>
</dbReference>
<evidence type="ECO:0000256" key="5">
    <source>
        <dbReference type="ARBA" id="ARBA00023136"/>
    </source>
</evidence>
<dbReference type="Gene3D" id="3.30.70.120">
    <property type="match status" value="1"/>
</dbReference>
<dbReference type="PIRSF" id="PIRSF006483">
    <property type="entry name" value="Membrane_protein_YitT"/>
    <property type="match status" value="1"/>
</dbReference>
<evidence type="ECO:0000256" key="4">
    <source>
        <dbReference type="ARBA" id="ARBA00022989"/>
    </source>
</evidence>
<sequence length="293" mass="32188">MKSNNENCGKTQLITKDRIVRVMLVLLGTFIYSISVNVFLTPYKLIPGGVTGVATIIEYISGIPSGVFVFLMNVPLFIAGIKSLDKEFGIFSIIGMMSMSLFLILTKGISKYFFLDDVFLSTLCGGIFCGIGMGIVFRCRASEGGTDIVSVIIRKKYGIKISTVTFVLNLCIVLAGTFLGDIKTAIYTIISMYLKSIALDKISVGIDNKKLVFVITNKPEEVKNFILKKLGRGVTLLNGQGAYTGESKQVIYSVMSTSQLARGREYIRRIDNRAVITIMDVAEVEGKGFRKNL</sequence>
<keyword evidence="3 6" id="KW-0812">Transmembrane</keyword>
<dbReference type="InterPro" id="IPR015867">
    <property type="entry name" value="N-reg_PII/ATP_PRibTrfase_C"/>
</dbReference>
<keyword evidence="2" id="KW-1003">Cell membrane</keyword>
<feature type="transmembrane region" description="Helical" evidence="6">
    <location>
        <begin position="88"/>
        <end position="106"/>
    </location>
</feature>
<dbReference type="InterPro" id="IPR051461">
    <property type="entry name" value="UPF0750_membrane"/>
</dbReference>
<proteinExistence type="predicted"/>
<dbReference type="OrthoDB" id="3180973at2"/>
<comment type="subcellular location">
    <subcellularLocation>
        <location evidence="1">Cell membrane</location>
        <topology evidence="1">Multi-pass membrane protein</topology>
    </subcellularLocation>
</comment>
<dbReference type="Pfam" id="PF02588">
    <property type="entry name" value="YitT_membrane"/>
    <property type="match status" value="1"/>
</dbReference>
<evidence type="ECO:0000256" key="2">
    <source>
        <dbReference type="ARBA" id="ARBA00022475"/>
    </source>
</evidence>
<keyword evidence="5 6" id="KW-0472">Membrane</keyword>